<keyword evidence="4 7" id="KW-1133">Transmembrane helix</keyword>
<evidence type="ECO:0000256" key="4">
    <source>
        <dbReference type="ARBA" id="ARBA00022989"/>
    </source>
</evidence>
<evidence type="ECO:0000259" key="8">
    <source>
        <dbReference type="Pfam" id="PF00924"/>
    </source>
</evidence>
<reference evidence="9 10" key="1">
    <citation type="submission" date="2013-05" db="EMBL/GenBank/DDBJ databases">
        <title>Genome assembly of Chondromyces apiculatus DSM 436.</title>
        <authorList>
            <person name="Sharma G."/>
            <person name="Khatri I."/>
            <person name="Kaur C."/>
            <person name="Mayilraj S."/>
            <person name="Subramanian S."/>
        </authorList>
    </citation>
    <scope>NUCLEOTIDE SEQUENCE [LARGE SCALE GENOMIC DNA]</scope>
    <source>
        <strain evidence="9 10">DSM 436</strain>
    </source>
</reference>
<dbReference type="AlphaFoldDB" id="A0A017T6W2"/>
<evidence type="ECO:0000256" key="7">
    <source>
        <dbReference type="SAM" id="Phobius"/>
    </source>
</evidence>
<dbReference type="EMBL" id="ASRX01000028">
    <property type="protein sequence ID" value="EYF04993.1"/>
    <property type="molecule type" value="Genomic_DNA"/>
</dbReference>
<gene>
    <name evidence="9" type="ORF">CAP_3804</name>
</gene>
<keyword evidence="5 7" id="KW-0472">Membrane</keyword>
<dbReference type="STRING" id="1192034.CAP_3804"/>
<keyword evidence="10" id="KW-1185">Reference proteome</keyword>
<keyword evidence="3 7" id="KW-0812">Transmembrane</keyword>
<dbReference type="PANTHER" id="PTHR30566:SF25">
    <property type="entry name" value="INNER MEMBRANE PROTEIN"/>
    <property type="match status" value="1"/>
</dbReference>
<dbReference type="OrthoDB" id="9792218at2"/>
<evidence type="ECO:0000256" key="3">
    <source>
        <dbReference type="ARBA" id="ARBA00022692"/>
    </source>
</evidence>
<dbReference type="InterPro" id="IPR023408">
    <property type="entry name" value="MscS_beta-dom_sf"/>
</dbReference>
<organism evidence="9 10">
    <name type="scientific">Chondromyces apiculatus DSM 436</name>
    <dbReference type="NCBI Taxonomy" id="1192034"/>
    <lineage>
        <taxon>Bacteria</taxon>
        <taxon>Pseudomonadati</taxon>
        <taxon>Myxococcota</taxon>
        <taxon>Polyangia</taxon>
        <taxon>Polyangiales</taxon>
        <taxon>Polyangiaceae</taxon>
        <taxon>Chondromyces</taxon>
    </lineage>
</organism>
<dbReference type="eggNOG" id="COG0668">
    <property type="taxonomic scope" value="Bacteria"/>
</dbReference>
<dbReference type="InterPro" id="IPR006685">
    <property type="entry name" value="MscS_channel_2nd"/>
</dbReference>
<feature type="transmembrane region" description="Helical" evidence="7">
    <location>
        <begin position="122"/>
        <end position="140"/>
    </location>
</feature>
<evidence type="ECO:0000313" key="10">
    <source>
        <dbReference type="Proteomes" id="UP000019678"/>
    </source>
</evidence>
<comment type="similarity">
    <text evidence="2">Belongs to the MscS (TC 1.A.23) family.</text>
</comment>
<dbReference type="InterPro" id="IPR010920">
    <property type="entry name" value="LSM_dom_sf"/>
</dbReference>
<dbReference type="GO" id="GO:0008381">
    <property type="term" value="F:mechanosensitive monoatomic ion channel activity"/>
    <property type="evidence" value="ECO:0007669"/>
    <property type="project" value="UniProtKB-ARBA"/>
</dbReference>
<evidence type="ECO:0000256" key="2">
    <source>
        <dbReference type="ARBA" id="ARBA00008017"/>
    </source>
</evidence>
<dbReference type="GO" id="GO:0016020">
    <property type="term" value="C:membrane"/>
    <property type="evidence" value="ECO:0007669"/>
    <property type="project" value="UniProtKB-SubCell"/>
</dbReference>
<dbReference type="SUPFAM" id="SSF82861">
    <property type="entry name" value="Mechanosensitive channel protein MscS (YggB), transmembrane region"/>
    <property type="match status" value="1"/>
</dbReference>
<dbReference type="Pfam" id="PF00924">
    <property type="entry name" value="MS_channel_2nd"/>
    <property type="match status" value="1"/>
</dbReference>
<evidence type="ECO:0000256" key="6">
    <source>
        <dbReference type="SAM" id="MobiDB-lite"/>
    </source>
</evidence>
<feature type="region of interest" description="Disordered" evidence="6">
    <location>
        <begin position="388"/>
        <end position="413"/>
    </location>
</feature>
<dbReference type="SUPFAM" id="SSF50182">
    <property type="entry name" value="Sm-like ribonucleoproteins"/>
    <property type="match status" value="1"/>
</dbReference>
<dbReference type="PANTHER" id="PTHR30566">
    <property type="entry name" value="YNAI-RELATED MECHANOSENSITIVE ION CHANNEL"/>
    <property type="match status" value="1"/>
</dbReference>
<name>A0A017T6W2_9BACT</name>
<sequence>MPLTLGSAALGSATLADAPRSFLHTGWVEKRLPPFFTEITFLDVALWQWIGLALALLVAWFFGAVLGKVTLRLGARLARRTQATWDDLLLSELEGPLRALVTLLVLGPLIAALRLDPDVRDIVSLLFRTVFICSVAWLFFRVIAFTTETVCNAVSREGRDPAHIRASRTRLTLLRRFAEILVVLIATALVLLQFDVIRQVGVSLLASAGIAGVALGFAAQRSIAALLAGLQISVSQPIRIGDSVVVEGEFGTVEEISLTYVVVKVWDLRRIVLPMTYFLEKPFQNWTKASTELLGAVMLHADYAVPVPRLREELQRLCKDDPAWDGRAATLVVFEALERTVQLRAVVSAPDASKLFDLRARVREGMVAYLQTLDGGRYLPQARLNQLDAEPREGVPRTSDAAEKHQVSGVDLS</sequence>
<feature type="transmembrane region" description="Helical" evidence="7">
    <location>
        <begin position="200"/>
        <end position="219"/>
    </location>
</feature>
<dbReference type="Proteomes" id="UP000019678">
    <property type="component" value="Unassembled WGS sequence"/>
</dbReference>
<feature type="compositionally biased region" description="Basic and acidic residues" evidence="6">
    <location>
        <begin position="389"/>
        <end position="406"/>
    </location>
</feature>
<feature type="transmembrane region" description="Helical" evidence="7">
    <location>
        <begin position="46"/>
        <end position="67"/>
    </location>
</feature>
<comment type="caution">
    <text evidence="9">The sequence shown here is derived from an EMBL/GenBank/DDBJ whole genome shotgun (WGS) entry which is preliminary data.</text>
</comment>
<feature type="transmembrane region" description="Helical" evidence="7">
    <location>
        <begin position="88"/>
        <end position="110"/>
    </location>
</feature>
<evidence type="ECO:0000256" key="1">
    <source>
        <dbReference type="ARBA" id="ARBA00004141"/>
    </source>
</evidence>
<dbReference type="InterPro" id="IPR011014">
    <property type="entry name" value="MscS_channel_TM-2"/>
</dbReference>
<dbReference type="RefSeq" id="WP_052375521.1">
    <property type="nucleotide sequence ID" value="NZ_ASRX01000028.1"/>
</dbReference>
<protein>
    <submittedName>
        <fullName evidence="9">MscS Mechanosensitive ion channel</fullName>
    </submittedName>
</protein>
<feature type="domain" description="Mechanosensitive ion channel MscS" evidence="8">
    <location>
        <begin position="222"/>
        <end position="288"/>
    </location>
</feature>
<evidence type="ECO:0000313" key="9">
    <source>
        <dbReference type="EMBL" id="EYF04993.1"/>
    </source>
</evidence>
<evidence type="ECO:0000256" key="5">
    <source>
        <dbReference type="ARBA" id="ARBA00023136"/>
    </source>
</evidence>
<proteinExistence type="inferred from homology"/>
<comment type="subcellular location">
    <subcellularLocation>
        <location evidence="1">Membrane</location>
        <topology evidence="1">Multi-pass membrane protein</topology>
    </subcellularLocation>
</comment>
<dbReference type="Gene3D" id="1.10.287.1260">
    <property type="match status" value="1"/>
</dbReference>
<feature type="transmembrane region" description="Helical" evidence="7">
    <location>
        <begin position="173"/>
        <end position="194"/>
    </location>
</feature>
<accession>A0A017T6W2</accession>
<dbReference type="Gene3D" id="2.30.30.60">
    <property type="match status" value="1"/>
</dbReference>